<gene>
    <name evidence="2" type="ORF">PSQ90_11415</name>
</gene>
<accession>A0ABY7YU86</accession>
<dbReference type="EMBL" id="CP118247">
    <property type="protein sequence ID" value="WDR04910.1"/>
    <property type="molecule type" value="Genomic_DNA"/>
</dbReference>
<feature type="signal peptide" evidence="1">
    <location>
        <begin position="1"/>
        <end position="21"/>
    </location>
</feature>
<organism evidence="2 3">
    <name type="scientific">Devosia rhodophyticola</name>
    <dbReference type="NCBI Taxonomy" id="3026423"/>
    <lineage>
        <taxon>Bacteria</taxon>
        <taxon>Pseudomonadati</taxon>
        <taxon>Pseudomonadota</taxon>
        <taxon>Alphaproteobacteria</taxon>
        <taxon>Hyphomicrobiales</taxon>
        <taxon>Devosiaceae</taxon>
        <taxon>Devosia</taxon>
    </lineage>
</organism>
<keyword evidence="1" id="KW-0732">Signal</keyword>
<proteinExistence type="predicted"/>
<evidence type="ECO:0000256" key="1">
    <source>
        <dbReference type="SAM" id="SignalP"/>
    </source>
</evidence>
<dbReference type="RefSeq" id="WP_282210429.1">
    <property type="nucleotide sequence ID" value="NZ_CP118247.1"/>
</dbReference>
<dbReference type="Proteomes" id="UP001222118">
    <property type="component" value="Chromosome"/>
</dbReference>
<reference evidence="2 3" key="1">
    <citation type="submission" date="2023-02" db="EMBL/GenBank/DDBJ databases">
        <title>Devosia chondri sp. nov., isolated from the phycosphere of marine algae.</title>
        <authorList>
            <person name="Kim J.M."/>
            <person name="Lee J.K."/>
            <person name="Choi B.J."/>
            <person name="Bayburt H."/>
            <person name="Jeon C.O."/>
        </authorList>
    </citation>
    <scope>NUCLEOTIDE SEQUENCE [LARGE SCALE GENOMIC DNA]</scope>
    <source>
        <strain evidence="2 3">G2-5</strain>
    </source>
</reference>
<evidence type="ECO:0000313" key="3">
    <source>
        <dbReference type="Proteomes" id="UP001222118"/>
    </source>
</evidence>
<name>A0ABY7YU86_9HYPH</name>
<evidence type="ECO:0000313" key="2">
    <source>
        <dbReference type="EMBL" id="WDR04910.1"/>
    </source>
</evidence>
<protein>
    <submittedName>
        <fullName evidence="2">Uncharacterized protein</fullName>
    </submittedName>
</protein>
<keyword evidence="3" id="KW-1185">Reference proteome</keyword>
<sequence>MRPHLYIVVAALLAFVTTAMAQSNEAESISSAVFGPRIRVDDAYGAYQRGFYLTALSLALPRAEKKIPPHKP</sequence>
<feature type="chain" id="PRO_5046801539" evidence="1">
    <location>
        <begin position="22"/>
        <end position="72"/>
    </location>
</feature>